<dbReference type="RefSeq" id="WP_309561877.1">
    <property type="nucleotide sequence ID" value="NZ_JAVJIU010000003.1"/>
</dbReference>
<dbReference type="EMBL" id="JAVJIU010000003">
    <property type="protein sequence ID" value="MDR5591011.1"/>
    <property type="molecule type" value="Genomic_DNA"/>
</dbReference>
<evidence type="ECO:0000256" key="2">
    <source>
        <dbReference type="ARBA" id="ARBA00022475"/>
    </source>
</evidence>
<keyword evidence="4 6" id="KW-1133">Transmembrane helix</keyword>
<dbReference type="Pfam" id="PF06271">
    <property type="entry name" value="RDD"/>
    <property type="match status" value="1"/>
</dbReference>
<evidence type="ECO:0000256" key="4">
    <source>
        <dbReference type="ARBA" id="ARBA00022989"/>
    </source>
</evidence>
<dbReference type="InterPro" id="IPR051791">
    <property type="entry name" value="Pra-immunoreactive"/>
</dbReference>
<dbReference type="PANTHER" id="PTHR36115:SF4">
    <property type="entry name" value="MEMBRANE PROTEIN"/>
    <property type="match status" value="1"/>
</dbReference>
<reference evidence="9" key="1">
    <citation type="submission" date="2023-07" db="EMBL/GenBank/DDBJ databases">
        <title>Christiangramia sp. SM2212., a novel bacterium of the family Flavobacteriaceae isolated from the sea sediment.</title>
        <authorList>
            <person name="Wang J."/>
            <person name="Zhang X."/>
        </authorList>
    </citation>
    <scope>NUCLEOTIDE SEQUENCE [LARGE SCALE GENOMIC DNA]</scope>
    <source>
        <strain evidence="9">SM2212</strain>
    </source>
</reference>
<evidence type="ECO:0000256" key="3">
    <source>
        <dbReference type="ARBA" id="ARBA00022692"/>
    </source>
</evidence>
<dbReference type="Proteomes" id="UP001257234">
    <property type="component" value="Unassembled WGS sequence"/>
</dbReference>
<dbReference type="InterPro" id="IPR010432">
    <property type="entry name" value="RDD"/>
</dbReference>
<evidence type="ECO:0000313" key="8">
    <source>
        <dbReference type="EMBL" id="MDR5591011.1"/>
    </source>
</evidence>
<evidence type="ECO:0000256" key="1">
    <source>
        <dbReference type="ARBA" id="ARBA00004651"/>
    </source>
</evidence>
<dbReference type="PANTHER" id="PTHR36115">
    <property type="entry name" value="PROLINE-RICH ANTIGEN HOMOLOG-RELATED"/>
    <property type="match status" value="1"/>
</dbReference>
<gene>
    <name evidence="8" type="ORF">RE431_10220</name>
</gene>
<keyword evidence="5 6" id="KW-0472">Membrane</keyword>
<evidence type="ECO:0000256" key="6">
    <source>
        <dbReference type="SAM" id="Phobius"/>
    </source>
</evidence>
<evidence type="ECO:0000256" key="5">
    <source>
        <dbReference type="ARBA" id="ARBA00023136"/>
    </source>
</evidence>
<evidence type="ECO:0000259" key="7">
    <source>
        <dbReference type="Pfam" id="PF06271"/>
    </source>
</evidence>
<accession>A0ABU1ERJ1</accession>
<feature type="transmembrane region" description="Helical" evidence="6">
    <location>
        <begin position="108"/>
        <end position="128"/>
    </location>
</feature>
<evidence type="ECO:0000313" key="9">
    <source>
        <dbReference type="Proteomes" id="UP001257234"/>
    </source>
</evidence>
<comment type="caution">
    <text evidence="8">The sequence shown here is derived from an EMBL/GenBank/DDBJ whole genome shotgun (WGS) entry which is preliminary data.</text>
</comment>
<feature type="domain" description="RDD" evidence="7">
    <location>
        <begin position="77"/>
        <end position="177"/>
    </location>
</feature>
<name>A0ABU1ERJ1_9FLAO</name>
<keyword evidence="2" id="KW-1003">Cell membrane</keyword>
<proteinExistence type="predicted"/>
<comment type="subcellular location">
    <subcellularLocation>
        <location evidence="1">Cell membrane</location>
        <topology evidence="1">Multi-pass membrane protein</topology>
    </subcellularLocation>
</comment>
<sequence length="197" mass="22543">MANQFTKAMSERSDEQLIKITTTESHKYTSPALEAAEVEIKKRNIDQSHYDQVVDDLKIEDKGIKETKSNSVSSILRLVNYIIDIIVAYTGSFIIAMIISLIIPFDFIGFEIAGLILIIASFFTYYILMEVLFQKTLGKFITRTKVVTTNGNKPSELDIVTRTFCRLIPFDRISYLFTRNGFHDRLSNTKVIKDQPL</sequence>
<organism evidence="8 9">
    <name type="scientific">Christiangramia sediminicola</name>
    <dbReference type="NCBI Taxonomy" id="3073267"/>
    <lineage>
        <taxon>Bacteria</taxon>
        <taxon>Pseudomonadati</taxon>
        <taxon>Bacteroidota</taxon>
        <taxon>Flavobacteriia</taxon>
        <taxon>Flavobacteriales</taxon>
        <taxon>Flavobacteriaceae</taxon>
        <taxon>Christiangramia</taxon>
    </lineage>
</organism>
<feature type="transmembrane region" description="Helical" evidence="6">
    <location>
        <begin position="78"/>
        <end position="102"/>
    </location>
</feature>
<protein>
    <submittedName>
        <fullName evidence="8">RDD family protein</fullName>
    </submittedName>
</protein>
<keyword evidence="9" id="KW-1185">Reference proteome</keyword>
<keyword evidence="3 6" id="KW-0812">Transmembrane</keyword>